<proteinExistence type="predicted"/>
<dbReference type="AlphaFoldDB" id="A0A0W8BWR0"/>
<dbReference type="EMBL" id="LNFO01005840">
    <property type="protein sequence ID" value="KUF76269.1"/>
    <property type="molecule type" value="Genomic_DNA"/>
</dbReference>
<evidence type="ECO:0000313" key="1">
    <source>
        <dbReference type="EMBL" id="KUF76269.1"/>
    </source>
</evidence>
<comment type="caution">
    <text evidence="1">The sequence shown here is derived from an EMBL/GenBank/DDBJ whole genome shotgun (WGS) entry which is preliminary data.</text>
</comment>
<reference evidence="1 2" key="1">
    <citation type="submission" date="2015-11" db="EMBL/GenBank/DDBJ databases">
        <title>Genomes and virulence difference between two physiological races of Phytophthora nicotianae.</title>
        <authorList>
            <person name="Liu H."/>
            <person name="Ma X."/>
            <person name="Yu H."/>
            <person name="Fang D."/>
            <person name="Li Y."/>
            <person name="Wang X."/>
            <person name="Wang W."/>
            <person name="Dong Y."/>
            <person name="Xiao B."/>
        </authorList>
    </citation>
    <scope>NUCLEOTIDE SEQUENCE [LARGE SCALE GENOMIC DNA]</scope>
    <source>
        <strain evidence="2">race 0</strain>
    </source>
</reference>
<gene>
    <name evidence="1" type="ORF">AM587_10006834</name>
</gene>
<name>A0A0W8BWR0_PHYNI</name>
<evidence type="ECO:0000313" key="2">
    <source>
        <dbReference type="Proteomes" id="UP000052943"/>
    </source>
</evidence>
<accession>A0A0W8BWR0</accession>
<sequence length="264" mass="30100">MAKEKPERAAVVAAIAQRHFPPALKYPERKKDSLLSTWFAYPTLTWAPECLTPTRKPKCIVQECPCEPKVKEYMQRTVEDVEHKTYCIMQGIHAPVCRVVRFSNIDEDYISSSKMLLLNFPYLLTYKSGIFVEIFDIIFDSMLTTKGIAGAVSNINLRRQKRYYRLLAFAGVAVEIRRAVEAAYASPLPPTEEQHIDKNACMDSETLRNIWLTQTNIYITLCEAQMADTVWNCAIKLDHLQKFCSKLKVHGADDSKIQPGTSSK</sequence>
<protein>
    <submittedName>
        <fullName evidence="1">Uncharacterized protein</fullName>
    </submittedName>
</protein>
<organism evidence="1 2">
    <name type="scientific">Phytophthora nicotianae</name>
    <name type="common">Potato buckeye rot agent</name>
    <name type="synonym">Phytophthora parasitica</name>
    <dbReference type="NCBI Taxonomy" id="4792"/>
    <lineage>
        <taxon>Eukaryota</taxon>
        <taxon>Sar</taxon>
        <taxon>Stramenopiles</taxon>
        <taxon>Oomycota</taxon>
        <taxon>Peronosporomycetes</taxon>
        <taxon>Peronosporales</taxon>
        <taxon>Peronosporaceae</taxon>
        <taxon>Phytophthora</taxon>
    </lineage>
</organism>
<dbReference type="Proteomes" id="UP000052943">
    <property type="component" value="Unassembled WGS sequence"/>
</dbReference>